<evidence type="ECO:0000313" key="2">
    <source>
        <dbReference type="EMBL" id="EKV08154.1"/>
    </source>
</evidence>
<sequence length="49" mass="5519">MNGEGTNEFASEASLSTQKHEHSQNFSRLKTSLGAFYYPWAARNRPLST</sequence>
<evidence type="ECO:0000313" key="3">
    <source>
        <dbReference type="Proteomes" id="UP000009886"/>
    </source>
</evidence>
<protein>
    <submittedName>
        <fullName evidence="2">Uncharacterized protein</fullName>
    </submittedName>
</protein>
<proteinExistence type="predicted"/>
<comment type="caution">
    <text evidence="2">The sequence shown here is derived from an EMBL/GenBank/DDBJ whole genome shotgun (WGS) entry which is preliminary data.</text>
</comment>
<name>K9FFZ8_PEND1</name>
<reference evidence="3" key="1">
    <citation type="journal article" date="2012" name="BMC Genomics">
        <title>Genome sequence of the necrotrophic fungus Penicillium digitatum, the main postharvest pathogen of citrus.</title>
        <authorList>
            <person name="Marcet-Houben M."/>
            <person name="Ballester A.-R."/>
            <person name="de la Fuente B."/>
            <person name="Harries E."/>
            <person name="Marcos J.F."/>
            <person name="Gonzalez-Candelas L."/>
            <person name="Gabaldon T."/>
        </authorList>
    </citation>
    <scope>NUCLEOTIDE SEQUENCE [LARGE SCALE GENOMIC DNA]</scope>
    <source>
        <strain evidence="3">Pd1 / CECT 20795</strain>
    </source>
</reference>
<dbReference type="HOGENOM" id="CLU_3143564_0_0_1"/>
<dbReference type="VEuPathDB" id="FungiDB:PDIP_69690"/>
<dbReference type="KEGG" id="pdp:PDIP_69690"/>
<dbReference type="EMBL" id="AKCU01000445">
    <property type="protein sequence ID" value="EKV08154.1"/>
    <property type="molecule type" value="Genomic_DNA"/>
</dbReference>
<feature type="compositionally biased region" description="Polar residues" evidence="1">
    <location>
        <begin position="1"/>
        <end position="17"/>
    </location>
</feature>
<dbReference type="AlphaFoldDB" id="K9FFZ8"/>
<accession>K9FFZ8</accession>
<evidence type="ECO:0000256" key="1">
    <source>
        <dbReference type="SAM" id="MobiDB-lite"/>
    </source>
</evidence>
<feature type="region of interest" description="Disordered" evidence="1">
    <location>
        <begin position="1"/>
        <end position="26"/>
    </location>
</feature>
<organism evidence="2 3">
    <name type="scientific">Penicillium digitatum (strain Pd1 / CECT 20795)</name>
    <name type="common">Green mold</name>
    <dbReference type="NCBI Taxonomy" id="1170230"/>
    <lineage>
        <taxon>Eukaryota</taxon>
        <taxon>Fungi</taxon>
        <taxon>Dikarya</taxon>
        <taxon>Ascomycota</taxon>
        <taxon>Pezizomycotina</taxon>
        <taxon>Eurotiomycetes</taxon>
        <taxon>Eurotiomycetidae</taxon>
        <taxon>Eurotiales</taxon>
        <taxon>Aspergillaceae</taxon>
        <taxon>Penicillium</taxon>
    </lineage>
</organism>
<gene>
    <name evidence="2" type="ORF">PDIP_69690</name>
</gene>
<dbReference type="Proteomes" id="UP000009886">
    <property type="component" value="Unassembled WGS sequence"/>
</dbReference>